<comment type="function">
    <text evidence="5">Participates in transcription elongation, termination and antitermination. In the absence of Rho, increases the rate of transcription elongation by the RNA polymerase (RNAP), probably by partially suppressing pausing. In the presence of Rho, modulates most Rho-dependent termination events by interacting with the RNAP to render the complex more susceptible to the termination activity of Rho. May be required to overcome a kinetic limitation of Rho to function at certain terminators. Also involved in ribosomal RNA transcriptional antitermination.</text>
</comment>
<keyword evidence="2 5" id="KW-0889">Transcription antitermination</keyword>
<dbReference type="SUPFAM" id="SSF82679">
    <property type="entry name" value="N-utilization substance G protein NusG, N-terminal domain"/>
    <property type="match status" value="1"/>
</dbReference>
<dbReference type="GO" id="GO:0006354">
    <property type="term" value="P:DNA-templated transcription elongation"/>
    <property type="evidence" value="ECO:0007669"/>
    <property type="project" value="UniProtKB-UniRule"/>
</dbReference>
<dbReference type="InterPro" id="IPR014722">
    <property type="entry name" value="Rib_uL2_dom2"/>
</dbReference>
<dbReference type="Gene3D" id="3.30.70.940">
    <property type="entry name" value="NusG, N-terminal domain"/>
    <property type="match status" value="1"/>
</dbReference>
<feature type="domain" description="KOW" evidence="9">
    <location>
        <begin position="126"/>
        <end position="153"/>
    </location>
</feature>
<protein>
    <recommendedName>
        <fullName evidence="5 6">Transcription termination/antitermination protein NusG</fullName>
    </recommendedName>
</protein>
<keyword evidence="1 5" id="KW-0806">Transcription termination</keyword>
<organism evidence="10 11">
    <name type="scientific">Buchnera aphidicola</name>
    <name type="common">Cinara kochiana kochiana</name>
    <dbReference type="NCBI Taxonomy" id="2518976"/>
    <lineage>
        <taxon>Bacteria</taxon>
        <taxon>Pseudomonadati</taxon>
        <taxon>Pseudomonadota</taxon>
        <taxon>Gammaproteobacteria</taxon>
        <taxon>Enterobacterales</taxon>
        <taxon>Erwiniaceae</taxon>
        <taxon>Buchnera</taxon>
    </lineage>
</organism>
<dbReference type="Proteomes" id="UP000294380">
    <property type="component" value="Chromosome"/>
</dbReference>
<sequence>MCIDKKKWYVLQAFSGFENKVAQSILNNKTIKKMQDIFGQVIVPSEEVIEIRKGQRKKSDSKFFPGYILIEMIMNNDSWHLIKNLPKVLGFVGGTAEKPTPISTREINIILKKLKKIGNKPRPKKIFEPGENIRVNDGPFSDFNGIVETVDYEKNRLKVSVSIFGRSTPVELSFNQVEKY</sequence>
<dbReference type="NCBIfam" id="TIGR00922">
    <property type="entry name" value="nusG"/>
    <property type="match status" value="1"/>
</dbReference>
<evidence type="ECO:0000256" key="4">
    <source>
        <dbReference type="ARBA" id="ARBA00023163"/>
    </source>
</evidence>
<comment type="similarity">
    <text evidence="5 7">Belongs to the NusG family.</text>
</comment>
<dbReference type="CDD" id="cd09891">
    <property type="entry name" value="NGN_Bact_1"/>
    <property type="match status" value="1"/>
</dbReference>
<accession>A0A451D529</accession>
<evidence type="ECO:0000256" key="6">
    <source>
        <dbReference type="NCBIfam" id="TIGR00922"/>
    </source>
</evidence>
<evidence type="ECO:0000313" key="10">
    <source>
        <dbReference type="EMBL" id="VFP80951.1"/>
    </source>
</evidence>
<evidence type="ECO:0000256" key="1">
    <source>
        <dbReference type="ARBA" id="ARBA00022472"/>
    </source>
</evidence>
<gene>
    <name evidence="5 10" type="primary">nusG</name>
    <name evidence="10" type="ORF">BUCIKOCA2762_024</name>
</gene>
<dbReference type="InterPro" id="IPR005824">
    <property type="entry name" value="KOW"/>
</dbReference>
<dbReference type="Pfam" id="PF02357">
    <property type="entry name" value="NusG"/>
    <property type="match status" value="1"/>
</dbReference>
<name>A0A451D529_9GAMM</name>
<dbReference type="InterPro" id="IPR036735">
    <property type="entry name" value="NGN_dom_sf"/>
</dbReference>
<reference evidence="10 11" key="1">
    <citation type="submission" date="2019-02" db="EMBL/GenBank/DDBJ databases">
        <authorList>
            <person name="Manzano-Marin A."/>
            <person name="Manzano-Marin A."/>
        </authorList>
    </citation>
    <scope>NUCLEOTIDE SEQUENCE [LARGE SCALE GENOMIC DNA]</scope>
    <source>
        <strain evidence="10 11">BuCikochiana</strain>
    </source>
</reference>
<dbReference type="PANTHER" id="PTHR30265">
    <property type="entry name" value="RHO-INTERACTING TRANSCRIPTION TERMINATION FACTOR NUSG"/>
    <property type="match status" value="1"/>
</dbReference>
<comment type="subunit">
    <text evidence="5">Monomer. Interacts with the transcription termination factor Rho and with RNA polymerase.</text>
</comment>
<evidence type="ECO:0000259" key="9">
    <source>
        <dbReference type="SMART" id="SM00739"/>
    </source>
</evidence>
<dbReference type="InterPro" id="IPR008991">
    <property type="entry name" value="Translation_prot_SH3-like_sf"/>
</dbReference>
<dbReference type="PANTHER" id="PTHR30265:SF2">
    <property type="entry name" value="TRANSCRIPTION TERMINATION_ANTITERMINATION PROTEIN NUSG"/>
    <property type="match status" value="1"/>
</dbReference>
<evidence type="ECO:0000313" key="11">
    <source>
        <dbReference type="Proteomes" id="UP000294380"/>
    </source>
</evidence>
<evidence type="ECO:0000256" key="5">
    <source>
        <dbReference type="HAMAP-Rule" id="MF_00948"/>
    </source>
</evidence>
<dbReference type="Gene3D" id="2.30.30.30">
    <property type="match status" value="1"/>
</dbReference>
<feature type="domain" description="NusG-like N-terminal" evidence="8">
    <location>
        <begin position="5"/>
        <end position="114"/>
    </location>
</feature>
<dbReference type="HAMAP" id="MF_00948">
    <property type="entry name" value="NusG"/>
    <property type="match status" value="1"/>
</dbReference>
<dbReference type="FunFam" id="2.30.30.30:FF:000002">
    <property type="entry name" value="Transcription termination/antitermination factor NusG"/>
    <property type="match status" value="1"/>
</dbReference>
<dbReference type="EMBL" id="LR217707">
    <property type="protein sequence ID" value="VFP80951.1"/>
    <property type="molecule type" value="Genomic_DNA"/>
</dbReference>
<dbReference type="CDD" id="cd06091">
    <property type="entry name" value="KOW_NusG"/>
    <property type="match status" value="1"/>
</dbReference>
<keyword evidence="3 5" id="KW-0805">Transcription regulation</keyword>
<dbReference type="SUPFAM" id="SSF50104">
    <property type="entry name" value="Translation proteins SH3-like domain"/>
    <property type="match status" value="1"/>
</dbReference>
<dbReference type="GO" id="GO:0032784">
    <property type="term" value="P:regulation of DNA-templated transcription elongation"/>
    <property type="evidence" value="ECO:0007669"/>
    <property type="project" value="InterPro"/>
</dbReference>
<dbReference type="GO" id="GO:0006353">
    <property type="term" value="P:DNA-templated transcription termination"/>
    <property type="evidence" value="ECO:0007669"/>
    <property type="project" value="UniProtKB-UniRule"/>
</dbReference>
<evidence type="ECO:0000256" key="3">
    <source>
        <dbReference type="ARBA" id="ARBA00023015"/>
    </source>
</evidence>
<dbReference type="PRINTS" id="PR00338">
    <property type="entry name" value="NUSGTNSCPFCT"/>
</dbReference>
<dbReference type="GO" id="GO:0031564">
    <property type="term" value="P:transcription antitermination"/>
    <property type="evidence" value="ECO:0007669"/>
    <property type="project" value="UniProtKB-UniRule"/>
</dbReference>
<dbReference type="OrthoDB" id="9809075at2"/>
<dbReference type="InterPro" id="IPR047050">
    <property type="entry name" value="NGN"/>
</dbReference>
<dbReference type="InterPro" id="IPR001062">
    <property type="entry name" value="Transcrpt_antiterm_NusG"/>
</dbReference>
<dbReference type="SMART" id="SM00739">
    <property type="entry name" value="KOW"/>
    <property type="match status" value="1"/>
</dbReference>
<dbReference type="AlphaFoldDB" id="A0A451D529"/>
<dbReference type="FunFam" id="3.30.70.940:FF:000001">
    <property type="entry name" value="Transcription termination/antitermination protein NusG"/>
    <property type="match status" value="1"/>
</dbReference>
<dbReference type="GO" id="GO:0005829">
    <property type="term" value="C:cytosol"/>
    <property type="evidence" value="ECO:0007669"/>
    <property type="project" value="UniProtKB-ARBA"/>
</dbReference>
<dbReference type="SMART" id="SM00738">
    <property type="entry name" value="NGN"/>
    <property type="match status" value="1"/>
</dbReference>
<dbReference type="InterPro" id="IPR015869">
    <property type="entry name" value="Transcrpt_antiterm_NusG_bac_CS"/>
</dbReference>
<evidence type="ECO:0000256" key="2">
    <source>
        <dbReference type="ARBA" id="ARBA00022814"/>
    </source>
</evidence>
<evidence type="ECO:0000259" key="8">
    <source>
        <dbReference type="SMART" id="SM00738"/>
    </source>
</evidence>
<evidence type="ECO:0000256" key="7">
    <source>
        <dbReference type="RuleBase" id="RU000538"/>
    </source>
</evidence>
<dbReference type="PROSITE" id="PS01014">
    <property type="entry name" value="NUSG"/>
    <property type="match status" value="1"/>
</dbReference>
<keyword evidence="4 5" id="KW-0804">Transcription</keyword>
<proteinExistence type="inferred from homology"/>
<dbReference type="InterPro" id="IPR006645">
    <property type="entry name" value="NGN-like_dom"/>
</dbReference>
<dbReference type="RefSeq" id="WP_154028245.1">
    <property type="nucleotide sequence ID" value="NZ_LR217707.1"/>
</dbReference>
<dbReference type="InterPro" id="IPR043425">
    <property type="entry name" value="NusG-like"/>
</dbReference>